<feature type="non-terminal residue" evidence="2">
    <location>
        <position position="1"/>
    </location>
</feature>
<dbReference type="PANTHER" id="PTHR13742">
    <property type="entry name" value="RETINOBLASTOMA-ASSOCIATED PROTEIN RB -RELATED"/>
    <property type="match status" value="1"/>
</dbReference>
<dbReference type="InterPro" id="IPR002720">
    <property type="entry name" value="RB_A"/>
</dbReference>
<dbReference type="Gene3D" id="1.10.472.10">
    <property type="entry name" value="Cyclin-like"/>
    <property type="match status" value="1"/>
</dbReference>
<dbReference type="EMBL" id="HACG01003283">
    <property type="protein sequence ID" value="CEK50148.1"/>
    <property type="molecule type" value="Transcribed_RNA"/>
</dbReference>
<dbReference type="GO" id="GO:0006357">
    <property type="term" value="P:regulation of transcription by RNA polymerase II"/>
    <property type="evidence" value="ECO:0007669"/>
    <property type="project" value="InterPro"/>
</dbReference>
<dbReference type="AlphaFoldDB" id="A0A0B6Y1Z6"/>
<dbReference type="GO" id="GO:0000977">
    <property type="term" value="F:RNA polymerase II transcription regulatory region sequence-specific DNA binding"/>
    <property type="evidence" value="ECO:0007669"/>
    <property type="project" value="TreeGrafter"/>
</dbReference>
<dbReference type="PANTHER" id="PTHR13742:SF36">
    <property type="entry name" value="RETINOBLASTOMA-ASSOCIATED PROTEIN"/>
    <property type="match status" value="1"/>
</dbReference>
<evidence type="ECO:0000259" key="1">
    <source>
        <dbReference type="SMART" id="SM01368"/>
    </source>
</evidence>
<gene>
    <name evidence="2" type="primary">ORF9992</name>
</gene>
<dbReference type="GO" id="GO:0031175">
    <property type="term" value="P:neuron projection development"/>
    <property type="evidence" value="ECO:0007669"/>
    <property type="project" value="TreeGrafter"/>
</dbReference>
<protein>
    <recommendedName>
        <fullName evidence="1">Retinoblastoma-associated protein A-box domain-containing protein</fullName>
    </recommendedName>
</protein>
<accession>A0A0B6Y1Z6</accession>
<dbReference type="GO" id="GO:0035189">
    <property type="term" value="C:Rb-E2F complex"/>
    <property type="evidence" value="ECO:0007669"/>
    <property type="project" value="TreeGrafter"/>
</dbReference>
<dbReference type="Pfam" id="PF01858">
    <property type="entry name" value="RB_A"/>
    <property type="match status" value="1"/>
</dbReference>
<reference evidence="2" key="1">
    <citation type="submission" date="2014-12" db="EMBL/GenBank/DDBJ databases">
        <title>Insight into the proteome of Arion vulgaris.</title>
        <authorList>
            <person name="Aradska J."/>
            <person name="Bulat T."/>
            <person name="Smidak R."/>
            <person name="Sarate P."/>
            <person name="Gangsoo J."/>
            <person name="Sialana F."/>
            <person name="Bilban M."/>
            <person name="Lubec G."/>
        </authorList>
    </citation>
    <scope>NUCLEOTIDE SEQUENCE</scope>
    <source>
        <tissue evidence="2">Skin</tissue>
    </source>
</reference>
<dbReference type="GO" id="GO:0048667">
    <property type="term" value="P:cell morphogenesis involved in neuron differentiation"/>
    <property type="evidence" value="ECO:0007669"/>
    <property type="project" value="TreeGrafter"/>
</dbReference>
<feature type="domain" description="Retinoblastoma-associated protein A-box" evidence="1">
    <location>
        <begin position="1"/>
        <end position="86"/>
    </location>
</feature>
<feature type="non-terminal residue" evidence="2">
    <location>
        <position position="101"/>
    </location>
</feature>
<dbReference type="GO" id="GO:2000134">
    <property type="term" value="P:negative regulation of G1/S transition of mitotic cell cycle"/>
    <property type="evidence" value="ECO:0007669"/>
    <property type="project" value="TreeGrafter"/>
</dbReference>
<dbReference type="SUPFAM" id="SSF47954">
    <property type="entry name" value="Cyclin-like"/>
    <property type="match status" value="1"/>
</dbReference>
<dbReference type="InterPro" id="IPR028309">
    <property type="entry name" value="RB_fam"/>
</dbReference>
<dbReference type="SMART" id="SM01368">
    <property type="entry name" value="RB_A"/>
    <property type="match status" value="1"/>
</dbReference>
<organism evidence="2">
    <name type="scientific">Arion vulgaris</name>
    <dbReference type="NCBI Taxonomy" id="1028688"/>
    <lineage>
        <taxon>Eukaryota</taxon>
        <taxon>Metazoa</taxon>
        <taxon>Spiralia</taxon>
        <taxon>Lophotrochozoa</taxon>
        <taxon>Mollusca</taxon>
        <taxon>Gastropoda</taxon>
        <taxon>Heterobranchia</taxon>
        <taxon>Euthyneura</taxon>
        <taxon>Panpulmonata</taxon>
        <taxon>Eupulmonata</taxon>
        <taxon>Stylommatophora</taxon>
        <taxon>Helicina</taxon>
        <taxon>Arionoidea</taxon>
        <taxon>Arionidae</taxon>
        <taxon>Arion</taxon>
    </lineage>
</organism>
<dbReference type="InterPro" id="IPR036915">
    <property type="entry name" value="Cyclin-like_sf"/>
</dbReference>
<dbReference type="GO" id="GO:0000785">
    <property type="term" value="C:chromatin"/>
    <property type="evidence" value="ECO:0007669"/>
    <property type="project" value="TreeGrafter"/>
</dbReference>
<proteinExistence type="predicted"/>
<name>A0A0B6Y1Z6_9EUPU</name>
<sequence length="101" mass="11432">EVVLTTYGQSWHRSTGELSAEGTVFSFPWILKVCSLQTYEFYKVIESFIKSEPKLPADIVKHLKNVEIRILDSLAWQESSSLFDAIGEWDLGQQTPPIVAS</sequence>
<evidence type="ECO:0000313" key="2">
    <source>
        <dbReference type="EMBL" id="CEK50148.1"/>
    </source>
</evidence>